<name>A0A383W101_TETOB</name>
<feature type="compositionally biased region" description="Acidic residues" evidence="1">
    <location>
        <begin position="213"/>
        <end position="222"/>
    </location>
</feature>
<reference evidence="2 3" key="1">
    <citation type="submission" date="2016-10" db="EMBL/GenBank/DDBJ databases">
        <authorList>
            <person name="Cai Z."/>
        </authorList>
    </citation>
    <scope>NUCLEOTIDE SEQUENCE [LARGE SCALE GENOMIC DNA]</scope>
</reference>
<dbReference type="Proteomes" id="UP000256970">
    <property type="component" value="Unassembled WGS sequence"/>
</dbReference>
<dbReference type="EMBL" id="FNXT01001047">
    <property type="protein sequence ID" value="SZX71368.1"/>
    <property type="molecule type" value="Genomic_DNA"/>
</dbReference>
<feature type="region of interest" description="Disordered" evidence="1">
    <location>
        <begin position="210"/>
        <end position="246"/>
    </location>
</feature>
<organism evidence="2 3">
    <name type="scientific">Tetradesmus obliquus</name>
    <name type="common">Green alga</name>
    <name type="synonym">Acutodesmus obliquus</name>
    <dbReference type="NCBI Taxonomy" id="3088"/>
    <lineage>
        <taxon>Eukaryota</taxon>
        <taxon>Viridiplantae</taxon>
        <taxon>Chlorophyta</taxon>
        <taxon>core chlorophytes</taxon>
        <taxon>Chlorophyceae</taxon>
        <taxon>CS clade</taxon>
        <taxon>Sphaeropleales</taxon>
        <taxon>Scenedesmaceae</taxon>
        <taxon>Tetradesmus</taxon>
    </lineage>
</organism>
<dbReference type="InterPro" id="IPR021920">
    <property type="entry name" value="DUF3531"/>
</dbReference>
<feature type="compositionally biased region" description="Low complexity" evidence="1">
    <location>
        <begin position="308"/>
        <end position="335"/>
    </location>
</feature>
<sequence length="359" mass="39824">MMGPEPPPLKARSKPQWVRILEEDAAVDEEVAELLQGTNSDPEKIRAKMQAKLATPAGAPEIPFQARTGSDTPPRITFREVDVFDMWVWLELLVPPSEREKELLTSTIKSWFVVGKLGGFNSGNLQVYYNNSDDNSFLDYDNTELGGAYRSYMHECSDPEFKGSWARFHIDMGTADELALDVLLNMLLGFSAEVAGLSRIMVGGEHERWALPGDEEDGEEGEAGQRRRKEQQGDVPKVGMNPMKLPEGVAEELELLDELGKIYGEEMQQQAAAKLAGQGGLRPVNPGQKTGPGLRPITPGQVIQPNTQRSSSSSSSSSGVGRLRQQQQQQQSMQGLRTYSPDEFKKVFNVREVEEDDKK</sequence>
<evidence type="ECO:0000256" key="1">
    <source>
        <dbReference type="SAM" id="MobiDB-lite"/>
    </source>
</evidence>
<dbReference type="STRING" id="3088.A0A383W101"/>
<evidence type="ECO:0000313" key="2">
    <source>
        <dbReference type="EMBL" id="SZX71368.1"/>
    </source>
</evidence>
<protein>
    <submittedName>
        <fullName evidence="2">Uncharacterized protein</fullName>
    </submittedName>
</protein>
<accession>A0A383W101</accession>
<evidence type="ECO:0000313" key="3">
    <source>
        <dbReference type="Proteomes" id="UP000256970"/>
    </source>
</evidence>
<gene>
    <name evidence="2" type="ORF">BQ4739_LOCUS11521</name>
</gene>
<dbReference type="AlphaFoldDB" id="A0A383W101"/>
<feature type="region of interest" description="Disordered" evidence="1">
    <location>
        <begin position="273"/>
        <end position="345"/>
    </location>
</feature>
<dbReference type="Pfam" id="PF12049">
    <property type="entry name" value="DUF3531"/>
    <property type="match status" value="1"/>
</dbReference>
<proteinExistence type="predicted"/>
<dbReference type="PANTHER" id="PTHR46737">
    <property type="entry name" value="OS02G0827600 PROTEIN"/>
    <property type="match status" value="1"/>
</dbReference>
<keyword evidence="3" id="KW-1185">Reference proteome</keyword>
<dbReference type="PANTHER" id="PTHR46737:SF2">
    <property type="entry name" value="OS02G0827600 PROTEIN"/>
    <property type="match status" value="1"/>
</dbReference>